<reference evidence="1" key="1">
    <citation type="submission" date="2022-08" db="EMBL/GenBank/DDBJ databases">
        <title>Genome Sequence of Lecanicillium fungicola.</title>
        <authorList>
            <person name="Buettner E."/>
        </authorList>
    </citation>
    <scope>NUCLEOTIDE SEQUENCE</scope>
    <source>
        <strain evidence="1">Babe33</strain>
    </source>
</reference>
<dbReference type="Proteomes" id="UP001143910">
    <property type="component" value="Unassembled WGS sequence"/>
</dbReference>
<proteinExistence type="predicted"/>
<gene>
    <name evidence="1" type="ORF">NQ176_g2636</name>
</gene>
<protein>
    <submittedName>
        <fullName evidence="1">Uncharacterized protein</fullName>
    </submittedName>
</protein>
<evidence type="ECO:0000313" key="1">
    <source>
        <dbReference type="EMBL" id="KAJ2980451.1"/>
    </source>
</evidence>
<sequence>MFMEAGMVGSAKVAPEKRDVGVWIPSGVYNNSGKESQLRTPRPPSIVDSCLIPFVREHCLTALPFEDDFMRMKAVYKKKIHPIFPAIPLSALEGSLQESSNVVLRQLVCLAAAADPDVCLHLRLKNKGSNILSPQEYSEALSSSIRATLETSLITDRLLHIRILTVLSLYAQPKCADDIDLPVQLNGWAIHHLHTLGLHHAYNAASNSDEMETLLCCVWALDRINAAVHGCPCVMHERDMGADLESCIRKQPSCFRLLLSVVKWLDRVIDLYRPGPSATTANPKNDIYVDLPDFETMVVDADAFGVSVPLLATVEVFYHAVVILSNRKPRTVHIPTTPNQTTHPTGSARQSLAAERIACSVARDHLSPIQLIPYAASLALSVEYRVMRQSVTPLSRARAMYFFKRHCEMLQKYRNHFWGANIVATLAESIIGEVEKAAATGSTRGATPGPCNREGTTTEPVQNDTAQNQEIRTLAQQQERRDAELSRDSQNWPVPDQVIAGFDAPIASTSRGIMDSTDDLSFLTSGLDDGFFGHIDTLFNLDAVDADTMGMEAYMPFNWRDWQQYAQ</sequence>
<organism evidence="1 2">
    <name type="scientific">Zarea fungicola</name>
    <dbReference type="NCBI Taxonomy" id="93591"/>
    <lineage>
        <taxon>Eukaryota</taxon>
        <taxon>Fungi</taxon>
        <taxon>Dikarya</taxon>
        <taxon>Ascomycota</taxon>
        <taxon>Pezizomycotina</taxon>
        <taxon>Sordariomycetes</taxon>
        <taxon>Hypocreomycetidae</taxon>
        <taxon>Hypocreales</taxon>
        <taxon>Cordycipitaceae</taxon>
        <taxon>Zarea</taxon>
    </lineage>
</organism>
<keyword evidence="2" id="KW-1185">Reference proteome</keyword>
<comment type="caution">
    <text evidence="1">The sequence shown here is derived from an EMBL/GenBank/DDBJ whole genome shotgun (WGS) entry which is preliminary data.</text>
</comment>
<evidence type="ECO:0000313" key="2">
    <source>
        <dbReference type="Proteomes" id="UP001143910"/>
    </source>
</evidence>
<dbReference type="EMBL" id="JANJQO010000198">
    <property type="protein sequence ID" value="KAJ2980451.1"/>
    <property type="molecule type" value="Genomic_DNA"/>
</dbReference>
<name>A0ACC1NPD3_9HYPO</name>
<accession>A0ACC1NPD3</accession>